<protein>
    <recommendedName>
        <fullName evidence="1">TNase-like domain-containing protein</fullName>
    </recommendedName>
</protein>
<gene>
    <name evidence="2" type="ORF">C1280_08205</name>
</gene>
<dbReference type="SUPFAM" id="SSF50199">
    <property type="entry name" value="Staphylococcal nuclease"/>
    <property type="match status" value="1"/>
</dbReference>
<proteinExistence type="predicted"/>
<keyword evidence="3" id="KW-1185">Reference proteome</keyword>
<accession>A0A2Z3GTA4</accession>
<dbReference type="AlphaFoldDB" id="A0A2Z3GTA4"/>
<dbReference type="PROSITE" id="PS50830">
    <property type="entry name" value="TNASE_3"/>
    <property type="match status" value="1"/>
</dbReference>
<dbReference type="OrthoDB" id="465137at2"/>
<sequence length="99" mass="11125">MIPLLYVFALCTAIDGDTLRCGDERVRLARIDSVERGQPGFQEAKDAMRLMIEGKEVRCYVRKREKYGRLLGECGTAETPSLSDAMLDRGLAEPYRGKP</sequence>
<evidence type="ECO:0000259" key="1">
    <source>
        <dbReference type="PROSITE" id="PS50830"/>
    </source>
</evidence>
<organism evidence="2 3">
    <name type="scientific">Gemmata obscuriglobus</name>
    <dbReference type="NCBI Taxonomy" id="114"/>
    <lineage>
        <taxon>Bacteria</taxon>
        <taxon>Pseudomonadati</taxon>
        <taxon>Planctomycetota</taxon>
        <taxon>Planctomycetia</taxon>
        <taxon>Gemmatales</taxon>
        <taxon>Gemmataceae</taxon>
        <taxon>Gemmata</taxon>
    </lineage>
</organism>
<dbReference type="KEGG" id="gog:C1280_08205"/>
<feature type="domain" description="TNase-like" evidence="1">
    <location>
        <begin position="14"/>
        <end position="99"/>
    </location>
</feature>
<dbReference type="EMBL" id="CP025958">
    <property type="protein sequence ID" value="AWM37003.1"/>
    <property type="molecule type" value="Genomic_DNA"/>
</dbReference>
<name>A0A2Z3GTA4_9BACT</name>
<dbReference type="Gene3D" id="2.40.50.90">
    <property type="match status" value="1"/>
</dbReference>
<dbReference type="Proteomes" id="UP000245802">
    <property type="component" value="Chromosome"/>
</dbReference>
<dbReference type="RefSeq" id="WP_010033261.1">
    <property type="nucleotide sequence ID" value="NZ_CP025958.1"/>
</dbReference>
<evidence type="ECO:0000313" key="3">
    <source>
        <dbReference type="Proteomes" id="UP000245802"/>
    </source>
</evidence>
<evidence type="ECO:0000313" key="2">
    <source>
        <dbReference type="EMBL" id="AWM37003.1"/>
    </source>
</evidence>
<reference evidence="2 3" key="1">
    <citation type="submission" date="2018-01" db="EMBL/GenBank/DDBJ databases">
        <title>G. obscuriglobus.</title>
        <authorList>
            <person name="Franke J."/>
            <person name="Blomberg W."/>
            <person name="Selmecki A."/>
        </authorList>
    </citation>
    <scope>NUCLEOTIDE SEQUENCE [LARGE SCALE GENOMIC DNA]</scope>
    <source>
        <strain evidence="2 3">DSM 5831</strain>
    </source>
</reference>
<dbReference type="InterPro" id="IPR035437">
    <property type="entry name" value="SNase_OB-fold_sf"/>
</dbReference>
<dbReference type="InterPro" id="IPR016071">
    <property type="entry name" value="Staphylococal_nuclease_OB-fold"/>
</dbReference>
<dbReference type="Pfam" id="PF00565">
    <property type="entry name" value="SNase"/>
    <property type="match status" value="1"/>
</dbReference>